<comment type="caution">
    <text evidence="2">The sequence shown here is derived from an EMBL/GenBank/DDBJ whole genome shotgun (WGS) entry which is preliminary data.</text>
</comment>
<proteinExistence type="predicted"/>
<organism evidence="2 3">
    <name type="scientific">Popillia japonica</name>
    <name type="common">Japanese beetle</name>
    <dbReference type="NCBI Taxonomy" id="7064"/>
    <lineage>
        <taxon>Eukaryota</taxon>
        <taxon>Metazoa</taxon>
        <taxon>Ecdysozoa</taxon>
        <taxon>Arthropoda</taxon>
        <taxon>Hexapoda</taxon>
        <taxon>Insecta</taxon>
        <taxon>Pterygota</taxon>
        <taxon>Neoptera</taxon>
        <taxon>Endopterygota</taxon>
        <taxon>Coleoptera</taxon>
        <taxon>Polyphaga</taxon>
        <taxon>Scarabaeiformia</taxon>
        <taxon>Scarabaeidae</taxon>
        <taxon>Rutelinae</taxon>
        <taxon>Popillia</taxon>
    </lineage>
</organism>
<gene>
    <name evidence="2" type="ORF">QE152_g360</name>
</gene>
<reference evidence="2 3" key="1">
    <citation type="journal article" date="2024" name="BMC Genomics">
        <title>De novo assembly and annotation of Popillia japonica's genome with initial clues to its potential as an invasive pest.</title>
        <authorList>
            <person name="Cucini C."/>
            <person name="Boschi S."/>
            <person name="Funari R."/>
            <person name="Cardaioli E."/>
            <person name="Iannotti N."/>
            <person name="Marturano G."/>
            <person name="Paoli F."/>
            <person name="Bruttini M."/>
            <person name="Carapelli A."/>
            <person name="Frati F."/>
            <person name="Nardi F."/>
        </authorList>
    </citation>
    <scope>NUCLEOTIDE SEQUENCE [LARGE SCALE GENOMIC DNA]</scope>
    <source>
        <strain evidence="2">DMR45628</strain>
    </source>
</reference>
<name>A0AAW1NCA9_POPJA</name>
<evidence type="ECO:0000313" key="2">
    <source>
        <dbReference type="EMBL" id="KAK9758479.1"/>
    </source>
</evidence>
<dbReference type="Proteomes" id="UP001458880">
    <property type="component" value="Unassembled WGS sequence"/>
</dbReference>
<evidence type="ECO:0000313" key="3">
    <source>
        <dbReference type="Proteomes" id="UP001458880"/>
    </source>
</evidence>
<protein>
    <submittedName>
        <fullName evidence="2">Uncharacterized protein</fullName>
    </submittedName>
</protein>
<accession>A0AAW1NCA9</accession>
<feature type="region of interest" description="Disordered" evidence="1">
    <location>
        <begin position="202"/>
        <end position="236"/>
    </location>
</feature>
<feature type="region of interest" description="Disordered" evidence="1">
    <location>
        <begin position="115"/>
        <end position="148"/>
    </location>
</feature>
<sequence length="236" mass="26683">MPMHISSVRDNVLVFERARTAGMENSNREEMLQLRFFSFTKITEIMHRLLILTMLLASTIDAGLIKIPKIYNALISSDENLSPSHTYPIVEPVLRTTALGVAFPPLVANPPVQKAVEDTETKEATSSQSTVETNKKDKTDPKNQPVPQLSYHGTLYPLAFDPYLSYAYSNDFLFPALPYYEHPVFVDLNQFKNAYKTTVNEKEETKPAVNFKKNSDIPDVPPPPLPVNQVDKKEKQ</sequence>
<evidence type="ECO:0000256" key="1">
    <source>
        <dbReference type="SAM" id="MobiDB-lite"/>
    </source>
</evidence>
<dbReference type="EMBL" id="JASPKY010000003">
    <property type="protein sequence ID" value="KAK9758479.1"/>
    <property type="molecule type" value="Genomic_DNA"/>
</dbReference>
<keyword evidence="3" id="KW-1185">Reference proteome</keyword>
<dbReference type="AlphaFoldDB" id="A0AAW1NCA9"/>